<dbReference type="Gene3D" id="2.40.30.170">
    <property type="match status" value="1"/>
</dbReference>
<feature type="domain" description="Multidrug resistance protein MdtA-like C-terminal permuted SH3" evidence="7">
    <location>
        <begin position="298"/>
        <end position="362"/>
    </location>
</feature>
<protein>
    <submittedName>
        <fullName evidence="8">Efflux transporter periplasmic adaptor subunit</fullName>
    </submittedName>
</protein>
<name>A0A2S6NJ94_RHOGL</name>
<proteinExistence type="inferred from homology"/>
<dbReference type="RefSeq" id="WP_104518613.1">
    <property type="nucleotide sequence ID" value="NZ_NHRY01000086.1"/>
</dbReference>
<accession>A0A2S6NJ94</accession>
<comment type="caution">
    <text evidence="8">The sequence shown here is derived from an EMBL/GenBank/DDBJ whole genome shotgun (WGS) entry which is preliminary data.</text>
</comment>
<dbReference type="InterPro" id="IPR058625">
    <property type="entry name" value="MdtA-like_BSH"/>
</dbReference>
<dbReference type="Gene3D" id="1.10.287.470">
    <property type="entry name" value="Helix hairpin bin"/>
    <property type="match status" value="1"/>
</dbReference>
<sequence>MTDTLTLPRSRTRRPRTWLRMGVMLLVMGLLGAGLYGFQQFKGNLLKKITATIRSDVPTVATAPATLQPWQPKLTAVGSARALNGADLAAEIGGVVDKVLFESGQDVAAGTVLVRLRPNDDDAKLAQLQANAELAAVTLARDEKQLAARAIARATVDSDVANLKVARAQVAAQQAVMAEKVIRAPFAGRLGVRQVDVGQYVSPGTTLVTLQQLDPMLVDFYLPQQALGQVAVGLPIEVTTDAWPGRVFNGKVSSLNAKVDPSSRMLQVRATIPNADGALLPGMFLNVAVVSGAPRELVTIPLAAVAFNPYGSLVYVVHDEKGAKGAEQHVVTQQFVTTGDERGDQVSILKGLSAHDVVVTAGQMKLHNKSVVKINNAVQPTNNPAPVPQDH</sequence>
<evidence type="ECO:0000256" key="3">
    <source>
        <dbReference type="ARBA" id="ARBA00022448"/>
    </source>
</evidence>
<keyword evidence="3" id="KW-0813">Transport</keyword>
<dbReference type="InterPro" id="IPR058792">
    <property type="entry name" value="Beta-barrel_RND_2"/>
</dbReference>
<dbReference type="NCBIfam" id="TIGR01730">
    <property type="entry name" value="RND_mfp"/>
    <property type="match status" value="1"/>
</dbReference>
<dbReference type="PANTHER" id="PTHR30469">
    <property type="entry name" value="MULTIDRUG RESISTANCE PROTEIN MDTA"/>
    <property type="match status" value="1"/>
</dbReference>
<dbReference type="Gene3D" id="2.40.420.20">
    <property type="match status" value="1"/>
</dbReference>
<dbReference type="InterPro" id="IPR006143">
    <property type="entry name" value="RND_pump_MFP"/>
</dbReference>
<reference evidence="8 9" key="1">
    <citation type="journal article" date="2018" name="Arch. Microbiol.">
        <title>New insights into the metabolic potential of the phototrophic purple bacterium Rhodopila globiformis DSM 161(T) from its draft genome sequence and evidence for a vanadium-dependent nitrogenase.</title>
        <authorList>
            <person name="Imhoff J.F."/>
            <person name="Rahn T."/>
            <person name="Kunzel S."/>
            <person name="Neulinger S.C."/>
        </authorList>
    </citation>
    <scope>NUCLEOTIDE SEQUENCE [LARGE SCALE GENOMIC DNA]</scope>
    <source>
        <strain evidence="8 9">DSM 161</strain>
    </source>
</reference>
<dbReference type="FunFam" id="2.40.30.170:FF:000010">
    <property type="entry name" value="Efflux RND transporter periplasmic adaptor subunit"/>
    <property type="match status" value="1"/>
</dbReference>
<dbReference type="GO" id="GO:1990281">
    <property type="term" value="C:efflux pump complex"/>
    <property type="evidence" value="ECO:0007669"/>
    <property type="project" value="TreeGrafter"/>
</dbReference>
<evidence type="ECO:0000256" key="1">
    <source>
        <dbReference type="ARBA" id="ARBA00004196"/>
    </source>
</evidence>
<evidence type="ECO:0000313" key="9">
    <source>
        <dbReference type="Proteomes" id="UP000239724"/>
    </source>
</evidence>
<feature type="domain" description="CusB-like beta-barrel" evidence="6">
    <location>
        <begin position="219"/>
        <end position="290"/>
    </location>
</feature>
<dbReference type="GO" id="GO:0015562">
    <property type="term" value="F:efflux transmembrane transporter activity"/>
    <property type="evidence" value="ECO:0007669"/>
    <property type="project" value="TreeGrafter"/>
</dbReference>
<dbReference type="Gene3D" id="2.40.50.100">
    <property type="match status" value="1"/>
</dbReference>
<dbReference type="Proteomes" id="UP000239724">
    <property type="component" value="Unassembled WGS sequence"/>
</dbReference>
<keyword evidence="9" id="KW-1185">Reference proteome</keyword>
<keyword evidence="4" id="KW-0472">Membrane</keyword>
<feature type="domain" description="Multidrug resistance protein MdtA-like barrel-sandwich hybrid" evidence="5">
    <location>
        <begin position="86"/>
        <end position="207"/>
    </location>
</feature>
<dbReference type="Pfam" id="PF25917">
    <property type="entry name" value="BSH_RND"/>
    <property type="match status" value="1"/>
</dbReference>
<organism evidence="8 9">
    <name type="scientific">Rhodopila globiformis</name>
    <name type="common">Rhodopseudomonas globiformis</name>
    <dbReference type="NCBI Taxonomy" id="1071"/>
    <lineage>
        <taxon>Bacteria</taxon>
        <taxon>Pseudomonadati</taxon>
        <taxon>Pseudomonadota</taxon>
        <taxon>Alphaproteobacteria</taxon>
        <taxon>Acetobacterales</taxon>
        <taxon>Acetobacteraceae</taxon>
        <taxon>Rhodopila</taxon>
    </lineage>
</organism>
<keyword evidence="4" id="KW-0812">Transmembrane</keyword>
<dbReference type="EMBL" id="NHRY01000086">
    <property type="protein sequence ID" value="PPQ34849.1"/>
    <property type="molecule type" value="Genomic_DNA"/>
</dbReference>
<dbReference type="SUPFAM" id="SSF111369">
    <property type="entry name" value="HlyD-like secretion proteins"/>
    <property type="match status" value="1"/>
</dbReference>
<evidence type="ECO:0000259" key="6">
    <source>
        <dbReference type="Pfam" id="PF25954"/>
    </source>
</evidence>
<comment type="subcellular location">
    <subcellularLocation>
        <location evidence="1">Cell envelope</location>
    </subcellularLocation>
</comment>
<dbReference type="AlphaFoldDB" id="A0A2S6NJ94"/>
<gene>
    <name evidence="8" type="ORF">CCS01_09500</name>
</gene>
<evidence type="ECO:0000259" key="5">
    <source>
        <dbReference type="Pfam" id="PF25917"/>
    </source>
</evidence>
<keyword evidence="4" id="KW-1133">Transmembrane helix</keyword>
<dbReference type="OrthoDB" id="9806939at2"/>
<evidence type="ECO:0000256" key="2">
    <source>
        <dbReference type="ARBA" id="ARBA00009477"/>
    </source>
</evidence>
<dbReference type="PANTHER" id="PTHR30469:SF11">
    <property type="entry name" value="BLL4320 PROTEIN"/>
    <property type="match status" value="1"/>
</dbReference>
<dbReference type="Pfam" id="PF25954">
    <property type="entry name" value="Beta-barrel_RND_2"/>
    <property type="match status" value="1"/>
</dbReference>
<dbReference type="Pfam" id="PF25967">
    <property type="entry name" value="RND-MFP_C"/>
    <property type="match status" value="1"/>
</dbReference>
<evidence type="ECO:0000259" key="7">
    <source>
        <dbReference type="Pfam" id="PF25967"/>
    </source>
</evidence>
<feature type="transmembrane region" description="Helical" evidence="4">
    <location>
        <begin position="18"/>
        <end position="38"/>
    </location>
</feature>
<evidence type="ECO:0000313" key="8">
    <source>
        <dbReference type="EMBL" id="PPQ34849.1"/>
    </source>
</evidence>
<evidence type="ECO:0000256" key="4">
    <source>
        <dbReference type="SAM" id="Phobius"/>
    </source>
</evidence>
<dbReference type="InterPro" id="IPR058627">
    <property type="entry name" value="MdtA-like_C"/>
</dbReference>
<comment type="similarity">
    <text evidence="2">Belongs to the membrane fusion protein (MFP) (TC 8.A.1) family.</text>
</comment>